<organism evidence="3 4">
    <name type="scientific">Roseateles saccharophilus</name>
    <name type="common">Pseudomonas saccharophila</name>
    <dbReference type="NCBI Taxonomy" id="304"/>
    <lineage>
        <taxon>Bacteria</taxon>
        <taxon>Pseudomonadati</taxon>
        <taxon>Pseudomonadota</taxon>
        <taxon>Betaproteobacteria</taxon>
        <taxon>Burkholderiales</taxon>
        <taxon>Sphaerotilaceae</taxon>
        <taxon>Roseateles</taxon>
    </lineage>
</organism>
<feature type="transmembrane region" description="Helical" evidence="1">
    <location>
        <begin position="86"/>
        <end position="104"/>
    </location>
</feature>
<dbReference type="RefSeq" id="WP_310267542.1">
    <property type="nucleotide sequence ID" value="NZ_JAVDXU010000002.1"/>
</dbReference>
<name>A0ABU1YQC2_ROSSA</name>
<evidence type="ECO:0000313" key="4">
    <source>
        <dbReference type="Proteomes" id="UP001180453"/>
    </source>
</evidence>
<feature type="transmembrane region" description="Helical" evidence="1">
    <location>
        <begin position="53"/>
        <end position="74"/>
    </location>
</feature>
<accession>A0ABU1YQC2</accession>
<dbReference type="Pfam" id="PF00487">
    <property type="entry name" value="FA_desaturase"/>
    <property type="match status" value="1"/>
</dbReference>
<evidence type="ECO:0000259" key="2">
    <source>
        <dbReference type="Pfam" id="PF00487"/>
    </source>
</evidence>
<comment type="caution">
    <text evidence="3">The sequence shown here is derived from an EMBL/GenBank/DDBJ whole genome shotgun (WGS) entry which is preliminary data.</text>
</comment>
<evidence type="ECO:0000313" key="3">
    <source>
        <dbReference type="EMBL" id="MDR7271054.1"/>
    </source>
</evidence>
<dbReference type="EMBL" id="JAVDXU010000002">
    <property type="protein sequence ID" value="MDR7271054.1"/>
    <property type="molecule type" value="Genomic_DNA"/>
</dbReference>
<keyword evidence="1" id="KW-0812">Transmembrane</keyword>
<protein>
    <submittedName>
        <fullName evidence="3">Fatty acid desaturase</fullName>
    </submittedName>
</protein>
<proteinExistence type="predicted"/>
<dbReference type="InterPro" id="IPR005804">
    <property type="entry name" value="FA_desaturase_dom"/>
</dbReference>
<keyword evidence="1" id="KW-0472">Membrane</keyword>
<reference evidence="3 4" key="1">
    <citation type="submission" date="2023-07" db="EMBL/GenBank/DDBJ databases">
        <title>Sorghum-associated microbial communities from plants grown in Nebraska, USA.</title>
        <authorList>
            <person name="Schachtman D."/>
        </authorList>
    </citation>
    <scope>NUCLEOTIDE SEQUENCE [LARGE SCALE GENOMIC DNA]</scope>
    <source>
        <strain evidence="3 4">BE314</strain>
    </source>
</reference>
<feature type="transmembrane region" description="Helical" evidence="1">
    <location>
        <begin position="25"/>
        <end position="47"/>
    </location>
</feature>
<keyword evidence="1" id="KW-1133">Transmembrane helix</keyword>
<keyword evidence="4" id="KW-1185">Reference proteome</keyword>
<feature type="transmembrane region" description="Helical" evidence="1">
    <location>
        <begin position="141"/>
        <end position="161"/>
    </location>
</feature>
<dbReference type="Proteomes" id="UP001180453">
    <property type="component" value="Unassembled WGS sequence"/>
</dbReference>
<feature type="domain" description="Fatty acid desaturase" evidence="2">
    <location>
        <begin position="52"/>
        <end position="315"/>
    </location>
</feature>
<evidence type="ECO:0000256" key="1">
    <source>
        <dbReference type="SAM" id="Phobius"/>
    </source>
</evidence>
<gene>
    <name evidence="3" type="ORF">J2X20_003712</name>
</gene>
<sequence>MDKQVDMKRVQELVADLREPKPHIFYTDLLLCAGLGWACFAVAVLPGQGLVRALAFVAAVLLLYRSLAFIHEIFHQQGMKAFRLTWHALSGVPLLIPFMLYLPIHQGHHNKATYGTKEDGEYDQFHGRAGLASVKLFALNLALPLALWVRFAILTPLALVLPPIREKMIPEFVHMALRMPFRAPAIKESARAEAMKIEWWCCAWAWTLVAIGALAGWSWVAAWALLVVAIATLNTIRAMGGTHLYVEELEGRDARGQLLDSLNVDSNDPISLLLCPVGLRFHALHHVAPYLPYHAMPTAHRRLMEQLPAGSEYHQVTVGSIAEGIGRLRQATRAVRPAAGKA</sequence>